<comment type="catalytic activity">
    <reaction evidence="16">
        <text>(5Z,8Z,11Z,14Z)-eicosatetraenoyl-CoA + H2O = (5Z,8Z,11Z,14Z)-eicosatetraenoate + CoA + H(+)</text>
        <dbReference type="Rhea" id="RHEA:40151"/>
        <dbReference type="ChEBI" id="CHEBI:15377"/>
        <dbReference type="ChEBI" id="CHEBI:15378"/>
        <dbReference type="ChEBI" id="CHEBI:32395"/>
        <dbReference type="ChEBI" id="CHEBI:57287"/>
        <dbReference type="ChEBI" id="CHEBI:57368"/>
    </reaction>
    <physiologicalReaction direction="left-to-right" evidence="16">
        <dbReference type="Rhea" id="RHEA:40152"/>
    </physiologicalReaction>
</comment>
<evidence type="ECO:0000256" key="7">
    <source>
        <dbReference type="ARBA" id="ARBA00022703"/>
    </source>
</evidence>
<evidence type="ECO:0000256" key="8">
    <source>
        <dbReference type="ARBA" id="ARBA00022792"/>
    </source>
</evidence>
<feature type="non-terminal residue" evidence="28">
    <location>
        <position position="100"/>
    </location>
</feature>
<keyword evidence="9" id="KW-0378">Hydrolase</keyword>
<dbReference type="GO" id="GO:0005758">
    <property type="term" value="C:mitochondrial intermembrane space"/>
    <property type="evidence" value="ECO:0007669"/>
    <property type="project" value="UniProtKB-SubCell"/>
</dbReference>
<dbReference type="GO" id="GO:0016787">
    <property type="term" value="F:hydrolase activity"/>
    <property type="evidence" value="ECO:0007669"/>
    <property type="project" value="UniProtKB-KW"/>
</dbReference>
<dbReference type="GO" id="GO:0005743">
    <property type="term" value="C:mitochondrial inner membrane"/>
    <property type="evidence" value="ECO:0007669"/>
    <property type="project" value="UniProtKB-SubCell"/>
</dbReference>
<keyword evidence="15" id="KW-0966">Cell projection</keyword>
<organism evidence="28">
    <name type="scientific">gut metagenome</name>
    <dbReference type="NCBI Taxonomy" id="749906"/>
    <lineage>
        <taxon>unclassified sequences</taxon>
        <taxon>metagenomes</taxon>
        <taxon>organismal metagenomes</taxon>
    </lineage>
</organism>
<keyword evidence="5" id="KW-1003">Cell membrane</keyword>
<keyword evidence="10" id="KW-0276">Fatty acid metabolism</keyword>
<evidence type="ECO:0000256" key="6">
    <source>
        <dbReference type="ARBA" id="ARBA00022490"/>
    </source>
</evidence>
<sequence>MNKELLENSDFTMCFACGRDNPNGLHMRFEVDEEKCLAYYTPQEQHQSYPGRMHGGLVAVLLDEVTGNYLLCKDGKPCYTAKMEIRYRQPLVIGEEVICI</sequence>
<comment type="catalytic activity">
    <reaction evidence="17">
        <text>(9Z)-octadecenoyl-CoA + H2O = (9Z)-octadecenoate + CoA + H(+)</text>
        <dbReference type="Rhea" id="RHEA:40139"/>
        <dbReference type="ChEBI" id="CHEBI:15377"/>
        <dbReference type="ChEBI" id="CHEBI:15378"/>
        <dbReference type="ChEBI" id="CHEBI:30823"/>
        <dbReference type="ChEBI" id="CHEBI:57287"/>
        <dbReference type="ChEBI" id="CHEBI:57387"/>
    </reaction>
    <physiologicalReaction direction="left-to-right" evidence="17">
        <dbReference type="Rhea" id="RHEA:40140"/>
    </physiologicalReaction>
</comment>
<dbReference type="CDD" id="cd03443">
    <property type="entry name" value="PaaI_thioesterase"/>
    <property type="match status" value="1"/>
</dbReference>
<comment type="catalytic activity">
    <reaction evidence="22">
        <text>octanoyl-CoA + H2O = octanoate + CoA + H(+)</text>
        <dbReference type="Rhea" id="RHEA:30143"/>
        <dbReference type="ChEBI" id="CHEBI:15377"/>
        <dbReference type="ChEBI" id="CHEBI:15378"/>
        <dbReference type="ChEBI" id="CHEBI:25646"/>
        <dbReference type="ChEBI" id="CHEBI:57287"/>
        <dbReference type="ChEBI" id="CHEBI:57386"/>
    </reaction>
    <physiologicalReaction direction="left-to-right" evidence="22">
        <dbReference type="Rhea" id="RHEA:30144"/>
    </physiologicalReaction>
</comment>
<evidence type="ECO:0000259" key="27">
    <source>
        <dbReference type="Pfam" id="PF03061"/>
    </source>
</evidence>
<evidence type="ECO:0000256" key="4">
    <source>
        <dbReference type="ARBA" id="ARBA00004637"/>
    </source>
</evidence>
<keyword evidence="11" id="KW-0809">Transit peptide</keyword>
<dbReference type="PANTHER" id="PTHR12418:SF19">
    <property type="entry name" value="ACYL-COENZYME A THIOESTERASE THEM4"/>
    <property type="match status" value="1"/>
</dbReference>
<dbReference type="GO" id="GO:0006915">
    <property type="term" value="P:apoptotic process"/>
    <property type="evidence" value="ECO:0007669"/>
    <property type="project" value="UniProtKB-KW"/>
</dbReference>
<evidence type="ECO:0000256" key="15">
    <source>
        <dbReference type="ARBA" id="ARBA00023273"/>
    </source>
</evidence>
<evidence type="ECO:0000256" key="26">
    <source>
        <dbReference type="ARBA" id="ARBA00048180"/>
    </source>
</evidence>
<keyword evidence="14" id="KW-0472">Membrane</keyword>
<dbReference type="InterPro" id="IPR006683">
    <property type="entry name" value="Thioestr_dom"/>
</dbReference>
<evidence type="ECO:0000256" key="13">
    <source>
        <dbReference type="ARBA" id="ARBA00023128"/>
    </source>
</evidence>
<proteinExistence type="inferred from homology"/>
<keyword evidence="12" id="KW-0443">Lipid metabolism</keyword>
<evidence type="ECO:0000256" key="21">
    <source>
        <dbReference type="ARBA" id="ARBA00043210"/>
    </source>
</evidence>
<evidence type="ECO:0000256" key="12">
    <source>
        <dbReference type="ARBA" id="ARBA00023098"/>
    </source>
</evidence>
<dbReference type="Pfam" id="PF03061">
    <property type="entry name" value="4HBT"/>
    <property type="match status" value="1"/>
</dbReference>
<name>J9GBD6_9ZZZZ</name>
<comment type="subcellular location">
    <subcellularLocation>
        <location evidence="3">Cell projection</location>
        <location evidence="3">Ruffle membrane</location>
    </subcellularLocation>
    <subcellularLocation>
        <location evidence="1">Cytoplasm</location>
    </subcellularLocation>
    <subcellularLocation>
        <location evidence="4">Mitochondrion inner membrane</location>
        <topology evidence="4">Peripheral membrane protein</topology>
    </subcellularLocation>
    <subcellularLocation>
        <location evidence="2">Mitochondrion intermembrane space</location>
    </subcellularLocation>
</comment>
<comment type="catalytic activity">
    <reaction evidence="26">
        <text>tetradecanoyl-CoA + H2O = tetradecanoate + CoA + H(+)</text>
        <dbReference type="Rhea" id="RHEA:40119"/>
        <dbReference type="ChEBI" id="CHEBI:15377"/>
        <dbReference type="ChEBI" id="CHEBI:15378"/>
        <dbReference type="ChEBI" id="CHEBI:30807"/>
        <dbReference type="ChEBI" id="CHEBI:57287"/>
        <dbReference type="ChEBI" id="CHEBI:57385"/>
    </reaction>
    <physiologicalReaction direction="left-to-right" evidence="26">
        <dbReference type="Rhea" id="RHEA:40120"/>
    </physiologicalReaction>
</comment>
<dbReference type="AlphaFoldDB" id="J9GBD6"/>
<evidence type="ECO:0000256" key="9">
    <source>
        <dbReference type="ARBA" id="ARBA00022801"/>
    </source>
</evidence>
<evidence type="ECO:0000256" key="14">
    <source>
        <dbReference type="ARBA" id="ARBA00023136"/>
    </source>
</evidence>
<dbReference type="PANTHER" id="PTHR12418">
    <property type="entry name" value="ACYL-COENZYME A THIOESTERASE THEM4"/>
    <property type="match status" value="1"/>
</dbReference>
<evidence type="ECO:0000256" key="5">
    <source>
        <dbReference type="ARBA" id="ARBA00022475"/>
    </source>
</evidence>
<dbReference type="InterPro" id="IPR052365">
    <property type="entry name" value="THEM4/THEM5_acyl-CoA_thioest"/>
</dbReference>
<evidence type="ECO:0000256" key="10">
    <source>
        <dbReference type="ARBA" id="ARBA00022832"/>
    </source>
</evidence>
<protein>
    <recommendedName>
        <fullName evidence="20">Acyl-coenzyme A thioesterase THEM4</fullName>
        <ecNumber evidence="19">3.1.2.2</ecNumber>
    </recommendedName>
    <alternativeName>
        <fullName evidence="21">Thioesterase superfamily member 4</fullName>
    </alternativeName>
</protein>
<dbReference type="Gene3D" id="3.10.129.10">
    <property type="entry name" value="Hotdog Thioesterase"/>
    <property type="match status" value="1"/>
</dbReference>
<reference evidence="28" key="1">
    <citation type="journal article" date="2012" name="PLoS ONE">
        <title>Gene sets for utilization of primary and secondary nutrition supplies in the distal gut of endangered iberian lynx.</title>
        <authorList>
            <person name="Alcaide M."/>
            <person name="Messina E."/>
            <person name="Richter M."/>
            <person name="Bargiela R."/>
            <person name="Peplies J."/>
            <person name="Huws S.A."/>
            <person name="Newbold C.J."/>
            <person name="Golyshin P.N."/>
            <person name="Simon M.A."/>
            <person name="Lopez G."/>
            <person name="Yakimov M.M."/>
            <person name="Ferrer M."/>
        </authorList>
    </citation>
    <scope>NUCLEOTIDE SEQUENCE</scope>
</reference>
<evidence type="ECO:0000256" key="3">
    <source>
        <dbReference type="ARBA" id="ARBA00004632"/>
    </source>
</evidence>
<evidence type="ECO:0000256" key="24">
    <source>
        <dbReference type="ARBA" id="ARBA00047969"/>
    </source>
</evidence>
<accession>J9GBD6</accession>
<evidence type="ECO:0000313" key="28">
    <source>
        <dbReference type="EMBL" id="EJW99057.1"/>
    </source>
</evidence>
<keyword evidence="6" id="KW-0963">Cytoplasm</keyword>
<evidence type="ECO:0000256" key="11">
    <source>
        <dbReference type="ARBA" id="ARBA00022946"/>
    </source>
</evidence>
<feature type="domain" description="Thioesterase" evidence="27">
    <location>
        <begin position="51"/>
        <end position="99"/>
    </location>
</feature>
<evidence type="ECO:0000256" key="23">
    <source>
        <dbReference type="ARBA" id="ARBA00047734"/>
    </source>
</evidence>
<comment type="similarity">
    <text evidence="18">Belongs to the THEM4/THEM5 thioesterase family.</text>
</comment>
<comment type="catalytic activity">
    <reaction evidence="24">
        <text>decanoyl-CoA + H2O = decanoate + CoA + H(+)</text>
        <dbReference type="Rhea" id="RHEA:40059"/>
        <dbReference type="ChEBI" id="CHEBI:15377"/>
        <dbReference type="ChEBI" id="CHEBI:15378"/>
        <dbReference type="ChEBI" id="CHEBI:27689"/>
        <dbReference type="ChEBI" id="CHEBI:57287"/>
        <dbReference type="ChEBI" id="CHEBI:61430"/>
    </reaction>
    <physiologicalReaction direction="left-to-right" evidence="24">
        <dbReference type="Rhea" id="RHEA:40060"/>
    </physiologicalReaction>
</comment>
<comment type="catalytic activity">
    <reaction evidence="25">
        <text>dodecanoyl-CoA + H2O = dodecanoate + CoA + H(+)</text>
        <dbReference type="Rhea" id="RHEA:30135"/>
        <dbReference type="ChEBI" id="CHEBI:15377"/>
        <dbReference type="ChEBI" id="CHEBI:15378"/>
        <dbReference type="ChEBI" id="CHEBI:18262"/>
        <dbReference type="ChEBI" id="CHEBI:57287"/>
        <dbReference type="ChEBI" id="CHEBI:57375"/>
    </reaction>
    <physiologicalReaction direction="left-to-right" evidence="25">
        <dbReference type="Rhea" id="RHEA:30136"/>
    </physiologicalReaction>
</comment>
<dbReference type="GO" id="GO:0006631">
    <property type="term" value="P:fatty acid metabolic process"/>
    <property type="evidence" value="ECO:0007669"/>
    <property type="project" value="UniProtKB-KW"/>
</dbReference>
<evidence type="ECO:0000256" key="25">
    <source>
        <dbReference type="ARBA" id="ARBA00048074"/>
    </source>
</evidence>
<dbReference type="GO" id="GO:0032587">
    <property type="term" value="C:ruffle membrane"/>
    <property type="evidence" value="ECO:0007669"/>
    <property type="project" value="UniProtKB-SubCell"/>
</dbReference>
<dbReference type="InterPro" id="IPR029069">
    <property type="entry name" value="HotDog_dom_sf"/>
</dbReference>
<evidence type="ECO:0000256" key="16">
    <source>
        <dbReference type="ARBA" id="ARBA00035852"/>
    </source>
</evidence>
<dbReference type="SUPFAM" id="SSF54637">
    <property type="entry name" value="Thioesterase/thiol ester dehydrase-isomerase"/>
    <property type="match status" value="1"/>
</dbReference>
<evidence type="ECO:0000256" key="20">
    <source>
        <dbReference type="ARBA" id="ARBA00040123"/>
    </source>
</evidence>
<evidence type="ECO:0000256" key="2">
    <source>
        <dbReference type="ARBA" id="ARBA00004569"/>
    </source>
</evidence>
<comment type="caution">
    <text evidence="28">The sequence shown here is derived from an EMBL/GenBank/DDBJ whole genome shotgun (WGS) entry which is preliminary data.</text>
</comment>
<keyword evidence="13" id="KW-0496">Mitochondrion</keyword>
<evidence type="ECO:0000256" key="1">
    <source>
        <dbReference type="ARBA" id="ARBA00004496"/>
    </source>
</evidence>
<keyword evidence="7" id="KW-0053">Apoptosis</keyword>
<evidence type="ECO:0000256" key="18">
    <source>
        <dbReference type="ARBA" id="ARBA00038456"/>
    </source>
</evidence>
<evidence type="ECO:0000256" key="22">
    <source>
        <dbReference type="ARBA" id="ARBA00047588"/>
    </source>
</evidence>
<evidence type="ECO:0000256" key="17">
    <source>
        <dbReference type="ARBA" id="ARBA00037002"/>
    </source>
</evidence>
<gene>
    <name evidence="28" type="ORF">EVA_12836</name>
</gene>
<evidence type="ECO:0000256" key="19">
    <source>
        <dbReference type="ARBA" id="ARBA00038848"/>
    </source>
</evidence>
<dbReference type="EMBL" id="AMCI01003979">
    <property type="protein sequence ID" value="EJW99057.1"/>
    <property type="molecule type" value="Genomic_DNA"/>
</dbReference>
<dbReference type="EC" id="3.1.2.2" evidence="19"/>
<comment type="catalytic activity">
    <reaction evidence="23">
        <text>hexadecanoyl-CoA + H2O = hexadecanoate + CoA + H(+)</text>
        <dbReference type="Rhea" id="RHEA:16645"/>
        <dbReference type="ChEBI" id="CHEBI:7896"/>
        <dbReference type="ChEBI" id="CHEBI:15377"/>
        <dbReference type="ChEBI" id="CHEBI:15378"/>
        <dbReference type="ChEBI" id="CHEBI:57287"/>
        <dbReference type="ChEBI" id="CHEBI:57379"/>
        <dbReference type="EC" id="3.1.2.2"/>
    </reaction>
    <physiologicalReaction direction="left-to-right" evidence="23">
        <dbReference type="Rhea" id="RHEA:16646"/>
    </physiologicalReaction>
</comment>
<keyword evidence="8" id="KW-0999">Mitochondrion inner membrane</keyword>